<dbReference type="InterPro" id="IPR029058">
    <property type="entry name" value="AB_hydrolase_fold"/>
</dbReference>
<dbReference type="EMBL" id="SCWB01000002">
    <property type="protein sequence ID" value="TDM12751.1"/>
    <property type="molecule type" value="Genomic_DNA"/>
</dbReference>
<dbReference type="InterPro" id="IPR050466">
    <property type="entry name" value="Carboxylest/Gibb_receptor"/>
</dbReference>
<name>A0A4V6PPT5_9STAP</name>
<comment type="caution">
    <text evidence="2">The sequence shown here is derived from an EMBL/GenBank/DDBJ whole genome shotgun (WGS) entry which is preliminary data.</text>
</comment>
<keyword evidence="3" id="KW-1185">Reference proteome</keyword>
<dbReference type="InterPro" id="IPR049492">
    <property type="entry name" value="BD-FAE-like_dom"/>
</dbReference>
<dbReference type="Gene3D" id="3.40.50.1820">
    <property type="entry name" value="alpha/beta hydrolase"/>
    <property type="match status" value="1"/>
</dbReference>
<evidence type="ECO:0000313" key="3">
    <source>
        <dbReference type="Proteomes" id="UP000294802"/>
    </source>
</evidence>
<dbReference type="Proteomes" id="UP000294802">
    <property type="component" value="Unassembled WGS sequence"/>
</dbReference>
<dbReference type="PANTHER" id="PTHR23024:SF24">
    <property type="entry name" value="ALPHA_BETA HYDROLASE FOLD-3 DOMAIN-CONTAINING PROTEIN"/>
    <property type="match status" value="1"/>
</dbReference>
<evidence type="ECO:0000259" key="1">
    <source>
        <dbReference type="Pfam" id="PF20434"/>
    </source>
</evidence>
<sequence length="294" mass="34357">MSIYSTGFRLIFGMLDKIRSHSETAPEEVSVLKDITYKDNQQLDIYYPENIMDRYAVIINVHGGGWVYGDREVYRNYCMTLASMGFAVINYDYRLAPKYKYPAALEDLNDVLHFIKQHADCLKLDLTKLYGIGDSAGAQLLSQYTVMMTNTSYASKYEMKLPELEFKALALNCGIFDPIERISKTSRSPVLWYLKRLLNDYIGEDYLELRELLNFDVYVTTDFPPVFIANSVNDLLVGKQPMILRTFYRNHVPFVYREYGHRDVMSLHNFQLDLKRRTAQNCMIETLTFFHHQN</sequence>
<dbReference type="AlphaFoldDB" id="A0A4V6PPT5"/>
<dbReference type="Pfam" id="PF20434">
    <property type="entry name" value="BD-FAE"/>
    <property type="match status" value="1"/>
</dbReference>
<gene>
    <name evidence="2" type="ORF">ERX29_01745</name>
</gene>
<dbReference type="SUPFAM" id="SSF53474">
    <property type="entry name" value="alpha/beta-Hydrolases"/>
    <property type="match status" value="1"/>
</dbReference>
<proteinExistence type="predicted"/>
<protein>
    <submittedName>
        <fullName evidence="2">Alpha/beta hydrolase</fullName>
    </submittedName>
</protein>
<accession>A0A4V6PPT5</accession>
<dbReference type="OrthoDB" id="9815425at2"/>
<feature type="domain" description="BD-FAE-like" evidence="1">
    <location>
        <begin position="43"/>
        <end position="238"/>
    </location>
</feature>
<dbReference type="GO" id="GO:0016787">
    <property type="term" value="F:hydrolase activity"/>
    <property type="evidence" value="ECO:0007669"/>
    <property type="project" value="UniProtKB-KW"/>
</dbReference>
<reference evidence="2 3" key="1">
    <citation type="submission" date="2019-01" db="EMBL/GenBank/DDBJ databases">
        <title>Draft genome sequences of the type strains of six Macrococcus species.</title>
        <authorList>
            <person name="Mazhar S."/>
            <person name="Altermann E."/>
            <person name="Hill C."/>
            <person name="Mcauliffe O."/>
        </authorList>
    </citation>
    <scope>NUCLEOTIDE SEQUENCE [LARGE SCALE GENOMIC DNA]</scope>
    <source>
        <strain evidence="2 3">CCM4815</strain>
    </source>
</reference>
<organism evidence="2 3">
    <name type="scientific">Macrococcus lamae</name>
    <dbReference type="NCBI Taxonomy" id="198484"/>
    <lineage>
        <taxon>Bacteria</taxon>
        <taxon>Bacillati</taxon>
        <taxon>Bacillota</taxon>
        <taxon>Bacilli</taxon>
        <taxon>Bacillales</taxon>
        <taxon>Staphylococcaceae</taxon>
        <taxon>Macrococcus</taxon>
    </lineage>
</organism>
<evidence type="ECO:0000313" key="2">
    <source>
        <dbReference type="EMBL" id="TDM12751.1"/>
    </source>
</evidence>
<keyword evidence="2" id="KW-0378">Hydrolase</keyword>
<dbReference type="PANTHER" id="PTHR23024">
    <property type="entry name" value="ARYLACETAMIDE DEACETYLASE"/>
    <property type="match status" value="1"/>
</dbReference>